<keyword evidence="6 11" id="KW-0862">Zinc</keyword>
<evidence type="ECO:0000259" key="12">
    <source>
        <dbReference type="SMART" id="SM00829"/>
    </source>
</evidence>
<sequence length="337" mass="35070">MATMKIARIPAANAKFEITDVEIPEPGPRQVRVKVHACGVCHSDVLTVIGMMGNSFPRAPGHEVAGVVDAVGDDVTSWAVGDRVGVGWFGGCDFTCEACRRGDFISCENAEIPGISYDGGYAEYMVAPAEALARVPDDLADVDAAPLLCAGITTFNALRESVARPGDLVAVLGVGGLGHLGIQFAAKMGFEVAAIARGTDKEPLAKELGAHHYIDSKAVDVAEELNKLGGAQVILATVTVADAMAATIGGLKARGQLVVVGAPSEPMETPLAPLIFKSAAVQGHASGTSQDSEDTLRFSAITGVRPMIETMPLSDAQAAFDKMMSGDARFRMVLTMT</sequence>
<dbReference type="SMART" id="SM00829">
    <property type="entry name" value="PKS_ER"/>
    <property type="match status" value="1"/>
</dbReference>
<evidence type="ECO:0000256" key="4">
    <source>
        <dbReference type="ARBA" id="ARBA00016352"/>
    </source>
</evidence>
<keyword evidence="7" id="KW-0560">Oxidoreductase</keyword>
<evidence type="ECO:0000256" key="6">
    <source>
        <dbReference type="ARBA" id="ARBA00022833"/>
    </source>
</evidence>
<dbReference type="InterPro" id="IPR002328">
    <property type="entry name" value="ADH_Zn_CS"/>
</dbReference>
<comment type="catalytic activity">
    <reaction evidence="10">
        <text>a primary alcohol + NAD(+) = an aldehyde + NADH + H(+)</text>
        <dbReference type="Rhea" id="RHEA:10736"/>
        <dbReference type="ChEBI" id="CHEBI:15378"/>
        <dbReference type="ChEBI" id="CHEBI:15734"/>
        <dbReference type="ChEBI" id="CHEBI:17478"/>
        <dbReference type="ChEBI" id="CHEBI:57540"/>
        <dbReference type="ChEBI" id="CHEBI:57945"/>
        <dbReference type="EC" id="1.1.1.1"/>
    </reaction>
</comment>
<dbReference type="CDD" id="cd08296">
    <property type="entry name" value="CAD_like"/>
    <property type="match status" value="1"/>
</dbReference>
<evidence type="ECO:0000256" key="8">
    <source>
        <dbReference type="ARBA" id="ARBA00023027"/>
    </source>
</evidence>
<evidence type="ECO:0000313" key="13">
    <source>
        <dbReference type="EMBL" id="BBY95787.1"/>
    </source>
</evidence>
<dbReference type="PANTHER" id="PTHR42940">
    <property type="entry name" value="ALCOHOL DEHYDROGENASE 1-RELATED"/>
    <property type="match status" value="1"/>
</dbReference>
<keyword evidence="5 11" id="KW-0479">Metal-binding</keyword>
<dbReference type="Pfam" id="PF08240">
    <property type="entry name" value="ADH_N"/>
    <property type="match status" value="1"/>
</dbReference>
<evidence type="ECO:0000256" key="11">
    <source>
        <dbReference type="RuleBase" id="RU361277"/>
    </source>
</evidence>
<evidence type="ECO:0000256" key="9">
    <source>
        <dbReference type="ARBA" id="ARBA00049164"/>
    </source>
</evidence>
<gene>
    <name evidence="13" type="ORF">MGALJ_54560</name>
</gene>
<dbReference type="GO" id="GO:0005737">
    <property type="term" value="C:cytoplasm"/>
    <property type="evidence" value="ECO:0007669"/>
    <property type="project" value="TreeGrafter"/>
</dbReference>
<dbReference type="GO" id="GO:0008270">
    <property type="term" value="F:zinc ion binding"/>
    <property type="evidence" value="ECO:0007669"/>
    <property type="project" value="InterPro"/>
</dbReference>
<evidence type="ECO:0000256" key="2">
    <source>
        <dbReference type="ARBA" id="ARBA00008072"/>
    </source>
</evidence>
<dbReference type="Proteomes" id="UP000465785">
    <property type="component" value="Chromosome"/>
</dbReference>
<dbReference type="InterPro" id="IPR013154">
    <property type="entry name" value="ADH-like_N"/>
</dbReference>
<reference evidence="13 14" key="1">
    <citation type="journal article" date="2019" name="Emerg. Microbes Infect.">
        <title>Comprehensive subspecies identification of 175 nontuberculous mycobacteria species based on 7547 genomic profiles.</title>
        <authorList>
            <person name="Matsumoto Y."/>
            <person name="Kinjo T."/>
            <person name="Motooka D."/>
            <person name="Nabeya D."/>
            <person name="Jung N."/>
            <person name="Uechi K."/>
            <person name="Horii T."/>
            <person name="Iida T."/>
            <person name="Fujita J."/>
            <person name="Nakamura S."/>
        </authorList>
    </citation>
    <scope>NUCLEOTIDE SEQUENCE [LARGE SCALE GENOMIC DNA]</scope>
    <source>
        <strain evidence="13 14">JCM 6399</strain>
    </source>
</reference>
<dbReference type="PROSITE" id="PS00059">
    <property type="entry name" value="ADH_ZINC"/>
    <property type="match status" value="1"/>
</dbReference>
<dbReference type="Pfam" id="PF00107">
    <property type="entry name" value="ADH_zinc_N"/>
    <property type="match status" value="1"/>
</dbReference>
<dbReference type="AlphaFoldDB" id="A0A9W4FHW3"/>
<comment type="catalytic activity">
    <reaction evidence="9">
        <text>a secondary alcohol + NAD(+) = a ketone + NADH + H(+)</text>
        <dbReference type="Rhea" id="RHEA:10740"/>
        <dbReference type="ChEBI" id="CHEBI:15378"/>
        <dbReference type="ChEBI" id="CHEBI:17087"/>
        <dbReference type="ChEBI" id="CHEBI:35681"/>
        <dbReference type="ChEBI" id="CHEBI:57540"/>
        <dbReference type="ChEBI" id="CHEBI:57945"/>
        <dbReference type="EC" id="1.1.1.1"/>
    </reaction>
</comment>
<dbReference type="InterPro" id="IPR011032">
    <property type="entry name" value="GroES-like_sf"/>
</dbReference>
<dbReference type="EC" id="1.1.1.1" evidence="3"/>
<dbReference type="SUPFAM" id="SSF50129">
    <property type="entry name" value="GroES-like"/>
    <property type="match status" value="1"/>
</dbReference>
<dbReference type="InterPro" id="IPR036291">
    <property type="entry name" value="NAD(P)-bd_dom_sf"/>
</dbReference>
<feature type="domain" description="Enoyl reductase (ER)" evidence="12">
    <location>
        <begin position="11"/>
        <end position="334"/>
    </location>
</feature>
<keyword evidence="8" id="KW-0520">NAD</keyword>
<evidence type="ECO:0000256" key="5">
    <source>
        <dbReference type="ARBA" id="ARBA00022723"/>
    </source>
</evidence>
<organism evidence="13 14">
    <name type="scientific">Mycobacterium gallinarum</name>
    <dbReference type="NCBI Taxonomy" id="39689"/>
    <lineage>
        <taxon>Bacteria</taxon>
        <taxon>Bacillati</taxon>
        <taxon>Actinomycetota</taxon>
        <taxon>Actinomycetes</taxon>
        <taxon>Mycobacteriales</taxon>
        <taxon>Mycobacteriaceae</taxon>
        <taxon>Mycobacterium</taxon>
    </lineage>
</organism>
<comment type="similarity">
    <text evidence="2 11">Belongs to the zinc-containing alcohol dehydrogenase family.</text>
</comment>
<evidence type="ECO:0000313" key="14">
    <source>
        <dbReference type="Proteomes" id="UP000465785"/>
    </source>
</evidence>
<name>A0A9W4FHW3_9MYCO</name>
<evidence type="ECO:0000256" key="1">
    <source>
        <dbReference type="ARBA" id="ARBA00001947"/>
    </source>
</evidence>
<dbReference type="SUPFAM" id="SSF51735">
    <property type="entry name" value="NAD(P)-binding Rossmann-fold domains"/>
    <property type="match status" value="1"/>
</dbReference>
<dbReference type="Gene3D" id="3.90.180.10">
    <property type="entry name" value="Medium-chain alcohol dehydrogenases, catalytic domain"/>
    <property type="match status" value="1"/>
</dbReference>
<keyword evidence="14" id="KW-1185">Reference proteome</keyword>
<proteinExistence type="inferred from homology"/>
<dbReference type="EMBL" id="AP022601">
    <property type="protein sequence ID" value="BBY95787.1"/>
    <property type="molecule type" value="Genomic_DNA"/>
</dbReference>
<evidence type="ECO:0000256" key="7">
    <source>
        <dbReference type="ARBA" id="ARBA00023002"/>
    </source>
</evidence>
<dbReference type="FunFam" id="3.40.50.720:FF:000039">
    <property type="entry name" value="Alcohol dehydrogenase AdhP"/>
    <property type="match status" value="1"/>
</dbReference>
<accession>A0A9W4FHW3</accession>
<dbReference type="Gene3D" id="3.40.50.720">
    <property type="entry name" value="NAD(P)-binding Rossmann-like Domain"/>
    <property type="match status" value="1"/>
</dbReference>
<dbReference type="PANTHER" id="PTHR42940:SF7">
    <property type="entry name" value="ALCOHOL DEHYDROGENASE-LIKE N-TERMINAL DOMAIN-CONTAINING PROTEIN"/>
    <property type="match status" value="1"/>
</dbReference>
<comment type="cofactor">
    <cofactor evidence="1 11">
        <name>Zn(2+)</name>
        <dbReference type="ChEBI" id="CHEBI:29105"/>
    </cofactor>
</comment>
<dbReference type="InterPro" id="IPR013149">
    <property type="entry name" value="ADH-like_C"/>
</dbReference>
<dbReference type="KEGG" id="mgau:MGALJ_54560"/>
<protein>
    <recommendedName>
        <fullName evidence="4">Alcohol dehydrogenase</fullName>
        <ecNumber evidence="3">1.1.1.1</ecNumber>
    </recommendedName>
</protein>
<dbReference type="InterPro" id="IPR020843">
    <property type="entry name" value="ER"/>
</dbReference>
<evidence type="ECO:0000256" key="10">
    <source>
        <dbReference type="ARBA" id="ARBA00049243"/>
    </source>
</evidence>
<dbReference type="GO" id="GO:0004022">
    <property type="term" value="F:alcohol dehydrogenase (NAD+) activity"/>
    <property type="evidence" value="ECO:0007669"/>
    <property type="project" value="UniProtKB-EC"/>
</dbReference>
<evidence type="ECO:0000256" key="3">
    <source>
        <dbReference type="ARBA" id="ARBA00013190"/>
    </source>
</evidence>